<evidence type="ECO:0000256" key="1">
    <source>
        <dbReference type="SAM" id="MobiDB-lite"/>
    </source>
</evidence>
<gene>
    <name evidence="2" type="ORF">E9531_00175</name>
</gene>
<feature type="region of interest" description="Disordered" evidence="1">
    <location>
        <begin position="58"/>
        <end position="88"/>
    </location>
</feature>
<reference evidence="2 3" key="1">
    <citation type="journal article" date="2015" name="Antonie Van Leeuwenhoek">
        <title>Lampropedia puyangensis sp. nov., isolated from symptomatic bark of Populus ? euramericana canker and emended description of Lampropedia hyalina (Ehrenberg 1832) Lee et al. 2004.</title>
        <authorList>
            <person name="Li Y."/>
            <person name="Wang T."/>
            <person name="Piao C.G."/>
            <person name="Wang L.F."/>
            <person name="Tian G.Z."/>
            <person name="Zhu T.H."/>
            <person name="Guo M.W."/>
        </authorList>
    </citation>
    <scope>NUCLEOTIDE SEQUENCE [LARGE SCALE GENOMIC DNA]</scope>
    <source>
        <strain evidence="2 3">2-bin</strain>
    </source>
</reference>
<dbReference type="OrthoDB" id="8795784at2"/>
<name>A0A4S8FDA8_9BURK</name>
<evidence type="ECO:0000313" key="2">
    <source>
        <dbReference type="EMBL" id="THU05510.1"/>
    </source>
</evidence>
<dbReference type="Proteomes" id="UP000308917">
    <property type="component" value="Unassembled WGS sequence"/>
</dbReference>
<accession>A0A4S8FDA8</accession>
<sequence>MAGAALFFVLMFVLVVVWATFKLRQMWARLTGKPLVQPFSAGRFDPRYGFQQAYSTVRKGRGQPASTTARAQLDDVTDVVPRTPSQPD</sequence>
<evidence type="ECO:0000313" key="3">
    <source>
        <dbReference type="Proteomes" id="UP000308917"/>
    </source>
</evidence>
<proteinExistence type="predicted"/>
<organism evidence="2 3">
    <name type="scientific">Lampropedia puyangensis</name>
    <dbReference type="NCBI Taxonomy" id="1330072"/>
    <lineage>
        <taxon>Bacteria</taxon>
        <taxon>Pseudomonadati</taxon>
        <taxon>Pseudomonadota</taxon>
        <taxon>Betaproteobacteria</taxon>
        <taxon>Burkholderiales</taxon>
        <taxon>Comamonadaceae</taxon>
        <taxon>Lampropedia</taxon>
    </lineage>
</organism>
<dbReference type="AlphaFoldDB" id="A0A4S8FDA8"/>
<keyword evidence="3" id="KW-1185">Reference proteome</keyword>
<protein>
    <submittedName>
        <fullName evidence="2">Uncharacterized protein</fullName>
    </submittedName>
</protein>
<dbReference type="EMBL" id="STFG01000001">
    <property type="protein sequence ID" value="THU05510.1"/>
    <property type="molecule type" value="Genomic_DNA"/>
</dbReference>
<comment type="caution">
    <text evidence="2">The sequence shown here is derived from an EMBL/GenBank/DDBJ whole genome shotgun (WGS) entry which is preliminary data.</text>
</comment>